<keyword evidence="5" id="KW-0378">Hydrolase</keyword>
<dbReference type="AlphaFoldDB" id="A0A699IY00"/>
<dbReference type="EMBL" id="BKCJ010347108">
    <property type="protein sequence ID" value="GEZ95437.1"/>
    <property type="molecule type" value="Genomic_DNA"/>
</dbReference>
<feature type="non-terminal residue" evidence="5">
    <location>
        <position position="1"/>
    </location>
</feature>
<protein>
    <submittedName>
        <fullName evidence="5">Subtilisin-like protease SBT1.8</fullName>
    </submittedName>
</protein>
<dbReference type="Gene3D" id="3.40.50.200">
    <property type="entry name" value="Peptidase S8/S53 domain"/>
    <property type="match status" value="1"/>
</dbReference>
<dbReference type="GO" id="GO:0006508">
    <property type="term" value="P:proteolysis"/>
    <property type="evidence" value="ECO:0007669"/>
    <property type="project" value="UniProtKB-KW"/>
</dbReference>
<accession>A0A699IY00</accession>
<name>A0A699IY00_TANCI</name>
<dbReference type="SUPFAM" id="SSF52743">
    <property type="entry name" value="Subtilisin-like"/>
    <property type="match status" value="1"/>
</dbReference>
<gene>
    <name evidence="5" type="ORF">Tci_567410</name>
</gene>
<keyword evidence="2" id="KW-0732">Signal</keyword>
<keyword evidence="5" id="KW-0645">Protease</keyword>
<dbReference type="PROSITE" id="PS51892">
    <property type="entry name" value="SUBTILASE"/>
    <property type="match status" value="1"/>
</dbReference>
<dbReference type="Pfam" id="PF00082">
    <property type="entry name" value="Peptidase_S8"/>
    <property type="match status" value="1"/>
</dbReference>
<evidence type="ECO:0000256" key="1">
    <source>
        <dbReference type="ARBA" id="ARBA00011073"/>
    </source>
</evidence>
<dbReference type="GO" id="GO:0004252">
    <property type="term" value="F:serine-type endopeptidase activity"/>
    <property type="evidence" value="ECO:0007669"/>
    <property type="project" value="InterPro"/>
</dbReference>
<dbReference type="InterPro" id="IPR036852">
    <property type="entry name" value="Peptidase_S8/S53_dom_sf"/>
</dbReference>
<evidence type="ECO:0000256" key="3">
    <source>
        <dbReference type="PROSITE-ProRule" id="PRU01240"/>
    </source>
</evidence>
<feature type="domain" description="Peptidase S8/S53" evidence="4">
    <location>
        <begin position="50"/>
        <end position="177"/>
    </location>
</feature>
<evidence type="ECO:0000313" key="5">
    <source>
        <dbReference type="EMBL" id="GEZ95437.1"/>
    </source>
</evidence>
<dbReference type="InterPro" id="IPR045051">
    <property type="entry name" value="SBT"/>
</dbReference>
<dbReference type="InterPro" id="IPR000209">
    <property type="entry name" value="Peptidase_S8/S53_dom"/>
</dbReference>
<comment type="caution">
    <text evidence="3">Lacks conserved residue(s) required for the propagation of feature annotation.</text>
</comment>
<reference evidence="5" key="1">
    <citation type="journal article" date="2019" name="Sci. Rep.">
        <title>Draft genome of Tanacetum cinerariifolium, the natural source of mosquito coil.</title>
        <authorList>
            <person name="Yamashiro T."/>
            <person name="Shiraishi A."/>
            <person name="Satake H."/>
            <person name="Nakayama K."/>
        </authorList>
    </citation>
    <scope>NUCLEOTIDE SEQUENCE</scope>
</reference>
<dbReference type="PANTHER" id="PTHR10795">
    <property type="entry name" value="PROPROTEIN CONVERTASE SUBTILISIN/KEXIN"/>
    <property type="match status" value="1"/>
</dbReference>
<sequence length="204" mass="22249">DVKKLDSVLSVYEDEVYHLHTTRTLEFLGIENEFGLWSGYSHGNLNAASHDVIIGVLDTGVWPESRSIDDGDMLGVLGRWKGFRLAAREIRKEKESPNDKDGHGTHTVSTAAGCQVGNASLFGFASGTACGMAVYARVATYKGCWKTGCFGLVILAGMDRAILDVVDVLSMSLGRGSEPYYRDIIAIGVFKAMDGCFCFVFCWE</sequence>
<comment type="caution">
    <text evidence="5">The sequence shown here is derived from an EMBL/GenBank/DDBJ whole genome shotgun (WGS) entry which is preliminary data.</text>
</comment>
<comment type="similarity">
    <text evidence="1 3">Belongs to the peptidase S8 family.</text>
</comment>
<evidence type="ECO:0000256" key="2">
    <source>
        <dbReference type="ARBA" id="ARBA00022729"/>
    </source>
</evidence>
<organism evidence="5">
    <name type="scientific">Tanacetum cinerariifolium</name>
    <name type="common">Dalmatian daisy</name>
    <name type="synonym">Chrysanthemum cinerariifolium</name>
    <dbReference type="NCBI Taxonomy" id="118510"/>
    <lineage>
        <taxon>Eukaryota</taxon>
        <taxon>Viridiplantae</taxon>
        <taxon>Streptophyta</taxon>
        <taxon>Embryophyta</taxon>
        <taxon>Tracheophyta</taxon>
        <taxon>Spermatophyta</taxon>
        <taxon>Magnoliopsida</taxon>
        <taxon>eudicotyledons</taxon>
        <taxon>Gunneridae</taxon>
        <taxon>Pentapetalae</taxon>
        <taxon>asterids</taxon>
        <taxon>campanulids</taxon>
        <taxon>Asterales</taxon>
        <taxon>Asteraceae</taxon>
        <taxon>Asteroideae</taxon>
        <taxon>Anthemideae</taxon>
        <taxon>Anthemidinae</taxon>
        <taxon>Tanacetum</taxon>
    </lineage>
</organism>
<evidence type="ECO:0000259" key="4">
    <source>
        <dbReference type="Pfam" id="PF00082"/>
    </source>
</evidence>
<proteinExistence type="inferred from homology"/>